<evidence type="ECO:0000313" key="8">
    <source>
        <dbReference type="Proteomes" id="UP000594464"/>
    </source>
</evidence>
<feature type="repeat" description="TPR" evidence="3">
    <location>
        <begin position="545"/>
        <end position="578"/>
    </location>
</feature>
<name>A0A7T0C0L2_9BACT</name>
<protein>
    <submittedName>
        <fullName evidence="7">Tetratricopeptide repeat protein</fullName>
    </submittedName>
</protein>
<dbReference type="InterPro" id="IPR019734">
    <property type="entry name" value="TPR_rpt"/>
</dbReference>
<dbReference type="SUPFAM" id="SSF48452">
    <property type="entry name" value="TPR-like"/>
    <property type="match status" value="4"/>
</dbReference>
<dbReference type="Pfam" id="PF14559">
    <property type="entry name" value="TPR_19"/>
    <property type="match status" value="4"/>
</dbReference>
<evidence type="ECO:0000256" key="4">
    <source>
        <dbReference type="SAM" id="Coils"/>
    </source>
</evidence>
<evidence type="ECO:0000313" key="7">
    <source>
        <dbReference type="EMBL" id="QPJ64346.1"/>
    </source>
</evidence>
<feature type="repeat" description="TPR" evidence="3">
    <location>
        <begin position="414"/>
        <end position="447"/>
    </location>
</feature>
<evidence type="ECO:0000256" key="2">
    <source>
        <dbReference type="ARBA" id="ARBA00022803"/>
    </source>
</evidence>
<feature type="repeat" description="TPR" evidence="3">
    <location>
        <begin position="601"/>
        <end position="634"/>
    </location>
</feature>
<dbReference type="AlphaFoldDB" id="A0A7T0C0L2"/>
<feature type="region of interest" description="Disordered" evidence="5">
    <location>
        <begin position="33"/>
        <end position="64"/>
    </location>
</feature>
<dbReference type="Proteomes" id="UP000594464">
    <property type="component" value="Chromosome"/>
</dbReference>
<evidence type="ECO:0000256" key="5">
    <source>
        <dbReference type="SAM" id="MobiDB-lite"/>
    </source>
</evidence>
<dbReference type="EMBL" id="CP048620">
    <property type="protein sequence ID" value="QPJ64346.1"/>
    <property type="molecule type" value="Genomic_DNA"/>
</dbReference>
<feature type="repeat" description="TPR" evidence="3">
    <location>
        <begin position="249"/>
        <end position="282"/>
    </location>
</feature>
<feature type="coiled-coil region" evidence="4">
    <location>
        <begin position="470"/>
        <end position="540"/>
    </location>
</feature>
<evidence type="ECO:0000256" key="6">
    <source>
        <dbReference type="SAM" id="SignalP"/>
    </source>
</evidence>
<dbReference type="PANTHER" id="PTHR44943:SF8">
    <property type="entry name" value="TPR REPEAT-CONTAINING PROTEIN MJ0263"/>
    <property type="match status" value="1"/>
</dbReference>
<keyword evidence="2 3" id="KW-0802">TPR repeat</keyword>
<reference evidence="8" key="1">
    <citation type="submission" date="2020-02" db="EMBL/GenBank/DDBJ databases">
        <title>Genomic and physiological characterization of two novel Nitrospinaceae genera.</title>
        <authorList>
            <person name="Mueller A.J."/>
            <person name="Jung M.-Y."/>
            <person name="Strachan C.R."/>
            <person name="Herbold C.W."/>
            <person name="Kirkegaard R.H."/>
            <person name="Daims H."/>
        </authorList>
    </citation>
    <scope>NUCLEOTIDE SEQUENCE [LARGE SCALE GENOMIC DNA]</scope>
</reference>
<proteinExistence type="predicted"/>
<dbReference type="SMART" id="SM00028">
    <property type="entry name" value="TPR"/>
    <property type="match status" value="13"/>
</dbReference>
<sequence length="1097" mass="125066">MKSIYKSMAQALILILLGSASLTGLSGAKDRPAYAADTNSTPASQSSDSDRIEAVSNPSGSEETGLFSGLSKYFESFIHYFDSLFFQKNKIQKLLDDKNYLQAEIELKALLEQAPNDADYLRVYAAVLLINAKADPAIEIYNQVIEQFPRDMDSRLGRGRAFLSKKDYPSALSDFRYVLDRQGDNQNALKGLADTEQAIQYEAQLQAERAIAQQRNRDMETAASLTQEQKYSEAANIYRSLIEKNENDLEAKLFLARSYALNNQIDEARSMYQSVKSIDPNNVDLLTGEAYLLAKENKNDAAVVNFQRALELDKNNSDALQGLKMIQDREQNRILQAAVKNKKEKIKSLLTRAYKLISFKKYSAAEETLEKSLKEFPNHPEISFYLARTKIFQNKYKESFDLINPLIDNQPDNEDYLNLRGRVFIATGQLDKADSDFVRVLQINKQNVEAKNGIQQIAKIKASTLQESVLAQKRQYLQNHREQLKELLDNNQYSEAIKICRSVLEKYPDELAFQITLAQALALNSEMEEAENLYAVLINKHPFNSELIIGQGFLFLRQGQLNQAQQAFLKAQGIDSDNQDAATGLALLKERIEKETIAAFIRDEWDKANTHIQRGDYETAIQSYQSVLDQHPDNLDTQILLVRAHRLASDLPSAENLLDTLIQSHPGNADLWAEKGQIHSLKGDDALSQESFEKALELRPDSQELRIRIARIIQGRAYDLLLTRLKALEENKEFEAAEALIREHLSKHPKDAQTHYLLARNLRFQNRYNDSIEILNALLSQAPYNMDYLASRGIIWRILRETDKAKLDYEKALSQDPERVDLLLGRGHVAVLEKEYFEAEEYFNLAYELAPEEPETIESKARIENFVKDTVVESFQTETFSGGRDSRHTQRLEWFHPFNSKFRGSVGMESVFISGDADHTGIISGNYDLWDDLNLRGQFSFSPSPDVVAKQIYETEITKSIKGIPLEALFMYRYMDFEESNFHLISPGFNYYLSEHTRVLVRGYFGFQENGNSHSAFLNINHEFSPSLSAYIGGAIGNESFTIVSGADTLAVDSISMQMGIKWRISDRFSIGFNYVYEERKDQFNRNLFGIVIPLRF</sequence>
<evidence type="ECO:0000256" key="1">
    <source>
        <dbReference type="ARBA" id="ARBA00022737"/>
    </source>
</evidence>
<dbReference type="KEGG" id="nva:G3M78_02605"/>
<feature type="repeat" description="TPR" evidence="3">
    <location>
        <begin position="669"/>
        <end position="702"/>
    </location>
</feature>
<feature type="repeat" description="TPR" evidence="3">
    <location>
        <begin position="786"/>
        <end position="819"/>
    </location>
</feature>
<gene>
    <name evidence="7" type="ORF">G3M78_02605</name>
</gene>
<organism evidence="7 8">
    <name type="scientific">Candidatus Nitrohelix vancouverensis</name>
    <dbReference type="NCBI Taxonomy" id="2705534"/>
    <lineage>
        <taxon>Bacteria</taxon>
        <taxon>Pseudomonadati</taxon>
        <taxon>Nitrospinota/Tectimicrobiota group</taxon>
        <taxon>Nitrospinota</taxon>
        <taxon>Nitrospinia</taxon>
        <taxon>Nitrospinales</taxon>
        <taxon>Nitrospinaceae</taxon>
        <taxon>Candidatus Nitrohelix</taxon>
    </lineage>
</organism>
<dbReference type="InterPro" id="IPR011990">
    <property type="entry name" value="TPR-like_helical_dom_sf"/>
</dbReference>
<evidence type="ECO:0000256" key="3">
    <source>
        <dbReference type="PROSITE-ProRule" id="PRU00339"/>
    </source>
</evidence>
<dbReference type="Gene3D" id="1.25.40.10">
    <property type="entry name" value="Tetratricopeptide repeat domain"/>
    <property type="match status" value="6"/>
</dbReference>
<accession>A0A7T0C0L2</accession>
<dbReference type="Pfam" id="PF13432">
    <property type="entry name" value="TPR_16"/>
    <property type="match status" value="3"/>
</dbReference>
<feature type="compositionally biased region" description="Polar residues" evidence="5">
    <location>
        <begin position="37"/>
        <end position="47"/>
    </location>
</feature>
<keyword evidence="4" id="KW-0175">Coiled coil</keyword>
<dbReference type="InterPro" id="IPR030887">
    <property type="entry name" value="Beta-barrel_YaiO"/>
</dbReference>
<dbReference type="InterPro" id="IPR051685">
    <property type="entry name" value="Ycf3/AcsC/BcsC/TPR_MFPF"/>
</dbReference>
<dbReference type="PANTHER" id="PTHR44943">
    <property type="entry name" value="CELLULOSE SYNTHASE OPERON PROTEIN C"/>
    <property type="match status" value="1"/>
</dbReference>
<dbReference type="PROSITE" id="PS50005">
    <property type="entry name" value="TPR"/>
    <property type="match status" value="8"/>
</dbReference>
<keyword evidence="1" id="KW-0677">Repeat</keyword>
<dbReference type="NCBIfam" id="TIGR04390">
    <property type="entry name" value="OMP_YaiO_dom"/>
    <property type="match status" value="1"/>
</dbReference>
<keyword evidence="6" id="KW-0732">Signal</keyword>
<feature type="repeat" description="TPR" evidence="3">
    <location>
        <begin position="283"/>
        <end position="316"/>
    </location>
</feature>
<feature type="chain" id="PRO_5033027890" evidence="6">
    <location>
        <begin position="29"/>
        <end position="1097"/>
    </location>
</feature>
<feature type="repeat" description="TPR" evidence="3">
    <location>
        <begin position="820"/>
        <end position="853"/>
    </location>
</feature>
<feature type="signal peptide" evidence="6">
    <location>
        <begin position="1"/>
        <end position="28"/>
    </location>
</feature>